<evidence type="ECO:0000313" key="9">
    <source>
        <dbReference type="EMBL" id="KAJ1919201.1"/>
    </source>
</evidence>
<dbReference type="Pfam" id="PF00443">
    <property type="entry name" value="UCH"/>
    <property type="match status" value="1"/>
</dbReference>
<sequence>MSGKGKPFHSFFQGDLETIQAAQYPHRHKWLTRISEEDANENKARLNNIKPQVIEAACSVCYLQLKFKWSPENTYPVSCKNLSHHFHWNNQEESEGVAMGKNDNRIPLSRTAKCCDCSLRIEVEWINPQISFQTVRQMERARKDRQDTSPYDMLRRMHATISTIVNMTKKAASGNKRPISTTKPAAVERLRFDDGCNLCFELLGFKLIDSSYHPPEDPEIFKSNTKILHELEMIDYSLQLRFPDLQLDIGCEYVPLIDEIAKTIDGNSLPKRPNYRPDKLSQSERNAEHFYSVLGLDLSVNGRAVVWAYEKAVQEDDTGFDKYFDALDGIGDVRKSESINSKVKEEISNGKYTKKMLEAAYNYFGIDNSSVDDSAILGIYNMKCSDEPMSIKVHQRSLRIIGNARNSTWLKESVEQSSAAQGHNTIASSIINETASGNEVHPAVLNASTALQPSQASHKGLPLGLDNIGNTCYLNSLLQYYFSVLPLRELLSKFGDKVTWNEKLETGRKDGTILLKKSDISKSITFIELLSHLFKDLSDNQGGLLKSVRPSYDLAIMALGSDSGAEGTRPKSARIEKAAKAKAKSKTKKSNELLKDALEGSEKTDAETEKQQSDTDQQGGGSTPNTRVRTPVNRRINFMQQQDITECMSACMTYIESALPPVSDKNNGRGKRGKPQDIHDDLFPHNLFFGKLRSHLVSKGGSPDTARKVVGKGQVEPFQHLYITMSDGGGDINECLDRIFEPHEVEISITKDQKKNSTENGSDSMDVEEPETSEKATASNQAPQESEKIMVDKYQTIDRLPSFLQIQVQRVQYDVASSKAYKSNAPLTLHPFLSMARHVTPKQPPVDLTNSEQQQNLGPSESSSSEDTNGYSQLRHNKESKLTMLNSIKNKNGKYVGHPADMTKQVIDSFKEIQRSSLRTQENGSNSESGKSPHIPDLERCQEELSKLHMFIKEQEQKLETDVSSLSNQLRQHYTEALPPEFLETQSLIESRISSLSGENYHHPLANFSFDNPPPLPGGSKGKGLEESEIKWPSFGSCSDETIYTLHAVFIHQGEADWGHYWCYIRDHRNNRWIQFNDANISIVSDIEVYKDTSGSNANTYGVVYVRYKDIPKLTS</sequence>
<evidence type="ECO:0000256" key="2">
    <source>
        <dbReference type="ARBA" id="ARBA00012759"/>
    </source>
</evidence>
<feature type="compositionally biased region" description="Polar residues" evidence="7">
    <location>
        <begin position="917"/>
        <end position="930"/>
    </location>
</feature>
<evidence type="ECO:0000259" key="8">
    <source>
        <dbReference type="PROSITE" id="PS50235"/>
    </source>
</evidence>
<keyword evidence="6" id="KW-0788">Thiol protease</keyword>
<dbReference type="InterPro" id="IPR028889">
    <property type="entry name" value="USP"/>
</dbReference>
<dbReference type="GO" id="GO:0016579">
    <property type="term" value="P:protein deubiquitination"/>
    <property type="evidence" value="ECO:0007669"/>
    <property type="project" value="InterPro"/>
</dbReference>
<dbReference type="PROSITE" id="PS50235">
    <property type="entry name" value="USP_3"/>
    <property type="match status" value="1"/>
</dbReference>
<dbReference type="GO" id="GO:0043161">
    <property type="term" value="P:proteasome-mediated ubiquitin-dependent protein catabolic process"/>
    <property type="evidence" value="ECO:0007669"/>
    <property type="project" value="InterPro"/>
</dbReference>
<evidence type="ECO:0000256" key="7">
    <source>
        <dbReference type="SAM" id="MobiDB-lite"/>
    </source>
</evidence>
<evidence type="ECO:0000256" key="4">
    <source>
        <dbReference type="ARBA" id="ARBA00022786"/>
    </source>
</evidence>
<accession>A0A9W7ZZ52</accession>
<dbReference type="Gene3D" id="3.90.70.10">
    <property type="entry name" value="Cysteine proteinases"/>
    <property type="match status" value="1"/>
</dbReference>
<dbReference type="EC" id="3.4.19.12" evidence="2"/>
<feature type="region of interest" description="Disordered" evidence="7">
    <location>
        <begin position="841"/>
        <end position="878"/>
    </location>
</feature>
<reference evidence="9" key="1">
    <citation type="submission" date="2022-07" db="EMBL/GenBank/DDBJ databases">
        <title>Phylogenomic reconstructions and comparative analyses of Kickxellomycotina fungi.</title>
        <authorList>
            <person name="Reynolds N.K."/>
            <person name="Stajich J.E."/>
            <person name="Barry K."/>
            <person name="Grigoriev I.V."/>
            <person name="Crous P."/>
            <person name="Smith M.E."/>
        </authorList>
    </citation>
    <scope>NUCLEOTIDE SEQUENCE</scope>
    <source>
        <strain evidence="9">NBRC 100468</strain>
    </source>
</reference>
<dbReference type="InterPro" id="IPR038765">
    <property type="entry name" value="Papain-like_cys_pep_sf"/>
</dbReference>
<dbReference type="PROSITE" id="PS00973">
    <property type="entry name" value="USP_2"/>
    <property type="match status" value="1"/>
</dbReference>
<keyword evidence="5 9" id="KW-0378">Hydrolase</keyword>
<dbReference type="InterPro" id="IPR044635">
    <property type="entry name" value="UBP14-like"/>
</dbReference>
<feature type="region of interest" description="Disordered" evidence="7">
    <location>
        <begin position="747"/>
        <end position="787"/>
    </location>
</feature>
<dbReference type="InterPro" id="IPR001394">
    <property type="entry name" value="Peptidase_C19_UCH"/>
</dbReference>
<feature type="region of interest" description="Disordered" evidence="7">
    <location>
        <begin position="917"/>
        <end position="937"/>
    </location>
</feature>
<protein>
    <recommendedName>
        <fullName evidence="2">ubiquitinyl hydrolase 1</fullName>
        <ecNumber evidence="2">3.4.19.12</ecNumber>
    </recommendedName>
</protein>
<evidence type="ECO:0000256" key="3">
    <source>
        <dbReference type="ARBA" id="ARBA00022670"/>
    </source>
</evidence>
<comment type="caution">
    <text evidence="9">The sequence shown here is derived from an EMBL/GenBank/DDBJ whole genome shotgun (WGS) entry which is preliminary data.</text>
</comment>
<dbReference type="GO" id="GO:0061136">
    <property type="term" value="P:regulation of proteasomal protein catabolic process"/>
    <property type="evidence" value="ECO:0007669"/>
    <property type="project" value="TreeGrafter"/>
</dbReference>
<feature type="region of interest" description="Disordered" evidence="7">
    <location>
        <begin position="659"/>
        <end position="678"/>
    </location>
</feature>
<dbReference type="EMBL" id="JANBPU010000031">
    <property type="protein sequence ID" value="KAJ1919201.1"/>
    <property type="molecule type" value="Genomic_DNA"/>
</dbReference>
<evidence type="ECO:0000256" key="5">
    <source>
        <dbReference type="ARBA" id="ARBA00022801"/>
    </source>
</evidence>
<dbReference type="GO" id="GO:0004843">
    <property type="term" value="F:cysteine-type deubiquitinase activity"/>
    <property type="evidence" value="ECO:0007669"/>
    <property type="project" value="UniProtKB-EC"/>
</dbReference>
<organism evidence="9 10">
    <name type="scientific">Mycoemilia scoparia</name>
    <dbReference type="NCBI Taxonomy" id="417184"/>
    <lineage>
        <taxon>Eukaryota</taxon>
        <taxon>Fungi</taxon>
        <taxon>Fungi incertae sedis</taxon>
        <taxon>Zoopagomycota</taxon>
        <taxon>Kickxellomycotina</taxon>
        <taxon>Kickxellomycetes</taxon>
        <taxon>Kickxellales</taxon>
        <taxon>Kickxellaceae</taxon>
        <taxon>Mycoemilia</taxon>
    </lineage>
</organism>
<dbReference type="AlphaFoldDB" id="A0A9W7ZZ52"/>
<proteinExistence type="predicted"/>
<dbReference type="Pfam" id="PF13446">
    <property type="entry name" value="RPT"/>
    <property type="match status" value="2"/>
</dbReference>
<evidence type="ECO:0000313" key="10">
    <source>
        <dbReference type="Proteomes" id="UP001150538"/>
    </source>
</evidence>
<keyword evidence="4" id="KW-0833">Ubl conjugation pathway</keyword>
<gene>
    <name evidence="9" type="primary">UBP2</name>
    <name evidence="9" type="ORF">H4219_002148</name>
</gene>
<feature type="domain" description="USP" evidence="8">
    <location>
        <begin position="463"/>
        <end position="1108"/>
    </location>
</feature>
<feature type="compositionally biased region" description="Polar residues" evidence="7">
    <location>
        <begin position="775"/>
        <end position="784"/>
    </location>
</feature>
<dbReference type="PANTHER" id="PTHR43982:SF6">
    <property type="entry name" value="UBIQUITIN CARBOXYL-TERMINAL HYDROLASE 2-RELATED"/>
    <property type="match status" value="1"/>
</dbReference>
<feature type="compositionally biased region" description="Polar residues" evidence="7">
    <location>
        <begin position="848"/>
        <end position="874"/>
    </location>
</feature>
<evidence type="ECO:0000256" key="1">
    <source>
        <dbReference type="ARBA" id="ARBA00000707"/>
    </source>
</evidence>
<dbReference type="OrthoDB" id="2420415at2759"/>
<dbReference type="InterPro" id="IPR018200">
    <property type="entry name" value="USP_CS"/>
</dbReference>
<feature type="compositionally biased region" description="Basic and acidic residues" evidence="7">
    <location>
        <begin position="599"/>
        <end position="613"/>
    </location>
</feature>
<comment type="catalytic activity">
    <reaction evidence="1">
        <text>Thiol-dependent hydrolysis of ester, thioester, amide, peptide and isopeptide bonds formed by the C-terminal Gly of ubiquitin (a 76-residue protein attached to proteins as an intracellular targeting signal).</text>
        <dbReference type="EC" id="3.4.19.12"/>
    </reaction>
</comment>
<keyword evidence="3 9" id="KW-0645">Protease</keyword>
<name>A0A9W7ZZ52_9FUNG</name>
<feature type="region of interest" description="Disordered" evidence="7">
    <location>
        <begin position="599"/>
        <end position="633"/>
    </location>
</feature>
<dbReference type="GO" id="GO:0070628">
    <property type="term" value="F:proteasome binding"/>
    <property type="evidence" value="ECO:0007669"/>
    <property type="project" value="TreeGrafter"/>
</dbReference>
<feature type="compositionally biased region" description="Basic and acidic residues" evidence="7">
    <location>
        <begin position="747"/>
        <end position="757"/>
    </location>
</feature>
<dbReference type="Proteomes" id="UP001150538">
    <property type="component" value="Unassembled WGS sequence"/>
</dbReference>
<evidence type="ECO:0000256" key="6">
    <source>
        <dbReference type="ARBA" id="ARBA00022807"/>
    </source>
</evidence>
<dbReference type="PANTHER" id="PTHR43982">
    <property type="entry name" value="UBIQUITIN CARBOXYL-TERMINAL HYDROLASE"/>
    <property type="match status" value="1"/>
</dbReference>
<dbReference type="InterPro" id="IPR025305">
    <property type="entry name" value="UCH_repeat_domain"/>
</dbReference>
<dbReference type="SUPFAM" id="SSF54001">
    <property type="entry name" value="Cysteine proteinases"/>
    <property type="match status" value="1"/>
</dbReference>
<dbReference type="PROSITE" id="PS00972">
    <property type="entry name" value="USP_1"/>
    <property type="match status" value="1"/>
</dbReference>
<keyword evidence="10" id="KW-1185">Reference proteome</keyword>